<reference evidence="1" key="1">
    <citation type="submission" date="2019-02" db="EMBL/GenBank/DDBJ databases">
        <authorList>
            <person name="Gruber-Vodicka R. H."/>
            <person name="Seah K. B. B."/>
        </authorList>
    </citation>
    <scope>NUCLEOTIDE SEQUENCE</scope>
    <source>
        <strain evidence="3">BECK_SA2B12</strain>
        <strain evidence="1">BECK_SA2B15</strain>
        <strain evidence="2">BECK_SA2B20</strain>
    </source>
</reference>
<proteinExistence type="predicted"/>
<dbReference type="EMBL" id="CAADFJ010000021">
    <property type="protein sequence ID" value="VFJ98454.1"/>
    <property type="molecule type" value="Genomic_DNA"/>
</dbReference>
<sequence length="91" mass="10750">MVEAHVQMLENVHKKVFSLKLPRRLYLEPWYIRTNMTFAIVYSEWDYGHKTVCYSGDEYARDIVMSLRNYCQIILCSSNLYTTQSSVAKDS</sequence>
<dbReference type="AlphaFoldDB" id="A0A450UDZ2"/>
<protein>
    <submittedName>
        <fullName evidence="1">Uncharacterized protein</fullName>
    </submittedName>
</protein>
<accession>A0A450UDZ2</accession>
<organism evidence="1">
    <name type="scientific">Candidatus Kentrum eta</name>
    <dbReference type="NCBI Taxonomy" id="2126337"/>
    <lineage>
        <taxon>Bacteria</taxon>
        <taxon>Pseudomonadati</taxon>
        <taxon>Pseudomonadota</taxon>
        <taxon>Gammaproteobacteria</taxon>
        <taxon>Candidatus Kentrum</taxon>
    </lineage>
</organism>
<gene>
    <name evidence="1" type="ORF">BECKH772A_GA0070896_1002326</name>
    <name evidence="2" type="ORF">BECKH772B_GA0070898_1002126</name>
    <name evidence="3" type="ORF">BECKH772C_GA0070978_1002126</name>
</gene>
<evidence type="ECO:0000313" key="3">
    <source>
        <dbReference type="EMBL" id="VFJ98454.1"/>
    </source>
</evidence>
<evidence type="ECO:0000313" key="2">
    <source>
        <dbReference type="EMBL" id="VFJ91805.1"/>
    </source>
</evidence>
<evidence type="ECO:0000313" key="1">
    <source>
        <dbReference type="EMBL" id="VFJ90737.1"/>
    </source>
</evidence>
<name>A0A450UDZ2_9GAMM</name>
<dbReference type="EMBL" id="CAADFI010000021">
    <property type="protein sequence ID" value="VFJ91805.1"/>
    <property type="molecule type" value="Genomic_DNA"/>
</dbReference>
<dbReference type="EMBL" id="CAADFG010000023">
    <property type="protein sequence ID" value="VFJ90737.1"/>
    <property type="molecule type" value="Genomic_DNA"/>
</dbReference>